<keyword evidence="3" id="KW-0175">Coiled coil</keyword>
<evidence type="ECO:0000256" key="2">
    <source>
        <dbReference type="ARBA" id="ARBA00022475"/>
    </source>
</evidence>
<evidence type="ECO:0000256" key="5">
    <source>
        <dbReference type="ARBA" id="ARBA00023224"/>
    </source>
</evidence>
<evidence type="ECO:0000256" key="4">
    <source>
        <dbReference type="ARBA" id="ARBA00023136"/>
    </source>
</evidence>
<dbReference type="GO" id="GO:0007186">
    <property type="term" value="P:G protein-coupled receptor signaling pathway"/>
    <property type="evidence" value="ECO:0007669"/>
    <property type="project" value="InterPro"/>
</dbReference>
<dbReference type="GO" id="GO:0005886">
    <property type="term" value="C:plasma membrane"/>
    <property type="evidence" value="ECO:0007669"/>
    <property type="project" value="UniProtKB-SubCell"/>
</dbReference>
<dbReference type="Proteomes" id="UP000515124">
    <property type="component" value="Unplaced"/>
</dbReference>
<evidence type="ECO:0000313" key="9">
    <source>
        <dbReference type="RefSeq" id="XP_021834802.1"/>
    </source>
</evidence>
<keyword evidence="8" id="KW-1185">Reference proteome</keyword>
<dbReference type="AlphaFoldDB" id="A0A6P5U656"/>
<name>A0A6P5U656_PRUAV</name>
<dbReference type="PANTHER" id="PTHR35129:SF5">
    <property type="entry name" value="GUANINE NUCLEOTIDE-BINDING PROTEIN SUBUNIT GAMMA 2"/>
    <property type="match status" value="1"/>
</dbReference>
<dbReference type="PANTHER" id="PTHR35129">
    <property type="entry name" value="GUANINE NUCLEOTIDE-BINDING PROTEIN SUBUNIT GAMMA 1"/>
    <property type="match status" value="1"/>
</dbReference>
<dbReference type="SMART" id="SM01224">
    <property type="entry name" value="G_gamma"/>
    <property type="match status" value="1"/>
</dbReference>
<sequence>MSTTMDKQVEANPSSSPSPSSSPGRGREEGLKREEEDHEGEGGGGGVALHFEDRARAAQYPTFIGKHKLAASISHLHNQIDFIQKELTQLETVGESSIVCKELIASVESSSDPLLPWTKGPADVGWDRWFRGAHNSRSHNRWI</sequence>
<feature type="domain" description="G protein gamma" evidence="7">
    <location>
        <begin position="69"/>
        <end position="142"/>
    </location>
</feature>
<dbReference type="Pfam" id="PF00631">
    <property type="entry name" value="G-gamma"/>
    <property type="match status" value="1"/>
</dbReference>
<dbReference type="KEGG" id="pavi:110774553"/>
<keyword evidence="4" id="KW-0472">Membrane</keyword>
<organism evidence="8 9">
    <name type="scientific">Prunus avium</name>
    <name type="common">Cherry</name>
    <name type="synonym">Cerasus avium</name>
    <dbReference type="NCBI Taxonomy" id="42229"/>
    <lineage>
        <taxon>Eukaryota</taxon>
        <taxon>Viridiplantae</taxon>
        <taxon>Streptophyta</taxon>
        <taxon>Embryophyta</taxon>
        <taxon>Tracheophyta</taxon>
        <taxon>Spermatophyta</taxon>
        <taxon>Magnoliopsida</taxon>
        <taxon>eudicotyledons</taxon>
        <taxon>Gunneridae</taxon>
        <taxon>Pentapetalae</taxon>
        <taxon>rosids</taxon>
        <taxon>fabids</taxon>
        <taxon>Rosales</taxon>
        <taxon>Rosaceae</taxon>
        <taxon>Amygdaloideae</taxon>
        <taxon>Amygdaleae</taxon>
        <taxon>Prunus</taxon>
    </lineage>
</organism>
<dbReference type="InterPro" id="IPR015898">
    <property type="entry name" value="G-protein_gamma-like_dom"/>
</dbReference>
<feature type="region of interest" description="Disordered" evidence="6">
    <location>
        <begin position="1"/>
        <end position="50"/>
    </location>
</feature>
<dbReference type="RefSeq" id="XP_021834802.1">
    <property type="nucleotide sequence ID" value="XM_021979110.1"/>
</dbReference>
<keyword evidence="2" id="KW-1003">Cell membrane</keyword>
<gene>
    <name evidence="9" type="primary">LOC110774553</name>
</gene>
<keyword evidence="5" id="KW-0807">Transducer</keyword>
<evidence type="ECO:0000313" key="8">
    <source>
        <dbReference type="Proteomes" id="UP000515124"/>
    </source>
</evidence>
<dbReference type="Gramene" id="Pav_sc0003562.1_g080.1.mk:mrna">
    <property type="protein sequence ID" value="Pav_sc0003562.1_g080.1.mk:mrna"/>
    <property type="gene ID" value="Pav_sc0003562.1_g080.1.mk"/>
</dbReference>
<accession>A0A6P5U656</accession>
<evidence type="ECO:0000256" key="6">
    <source>
        <dbReference type="SAM" id="MobiDB-lite"/>
    </source>
</evidence>
<reference evidence="9" key="1">
    <citation type="submission" date="2025-08" db="UniProtKB">
        <authorList>
            <consortium name="RefSeq"/>
        </authorList>
    </citation>
    <scope>IDENTIFICATION</scope>
</reference>
<dbReference type="GeneID" id="110774553"/>
<evidence type="ECO:0000256" key="1">
    <source>
        <dbReference type="ARBA" id="ARBA00004236"/>
    </source>
</evidence>
<feature type="compositionally biased region" description="Basic and acidic residues" evidence="6">
    <location>
        <begin position="25"/>
        <end position="35"/>
    </location>
</feature>
<comment type="subcellular location">
    <subcellularLocation>
        <location evidence="1">Cell membrane</location>
    </subcellularLocation>
</comment>
<dbReference type="InterPro" id="IPR045878">
    <property type="entry name" value="GG1/2"/>
</dbReference>
<evidence type="ECO:0000259" key="7">
    <source>
        <dbReference type="SMART" id="SM01224"/>
    </source>
</evidence>
<evidence type="ECO:0000256" key="3">
    <source>
        <dbReference type="ARBA" id="ARBA00023054"/>
    </source>
</evidence>
<proteinExistence type="predicted"/>
<feature type="compositionally biased region" description="Low complexity" evidence="6">
    <location>
        <begin position="13"/>
        <end position="24"/>
    </location>
</feature>
<protein>
    <submittedName>
        <fullName evidence="9">Guanine nucleotide-binding protein subunit gamma 1-like</fullName>
    </submittedName>
</protein>